<dbReference type="RefSeq" id="WP_211290576.1">
    <property type="nucleotide sequence ID" value="NZ_CP022521.1"/>
</dbReference>
<keyword evidence="7" id="KW-1185">Reference proteome</keyword>
<dbReference type="EC" id="2.7.7.7" evidence="1"/>
<accession>A0A221W2D1</accession>
<evidence type="ECO:0000256" key="4">
    <source>
        <dbReference type="SAM" id="MobiDB-lite"/>
    </source>
</evidence>
<dbReference type="Gene3D" id="3.30.70.370">
    <property type="match status" value="1"/>
</dbReference>
<sequence length="560" mass="59582">MWTAVACTDGRGGETGGALVRVDRAGTPLEPVRVVRDLAAAVAAEEAAAAPRWISADAGRLASRLAGDGVRIRRCHDLRLVEALLLGHEGRAGEPAALPASLARLRGLPVPADAPAAEPGSTPALFEPAAPALPAGAHEIDAAVAVYAEQHRRATATSRPERIALLLAAESAGALVAEEMGRLGLPWRADVHHDLLTRLLGPRPGAGVMPRRLGELAAAVGAALGVRGLHPDSPQEVVRAFGQAGIRLSSTRSWVLREVDHPAVPLLLEYKELSRIHTAHGWSWLAEWVHDGRFRPQYVPGGVVSGRWASRGGGALQIPRTIRQAVIADEGWTLVVADACQLEPRVLAAISADPGLTAASRDADLYRTTAAEAFGGDRDRAKIGILAALYGQTSGEAGMLVGALRRRFPAAVEYVEHAARQGEAGGLVRSFLGRTCPPPATEDDHPDEGREPSDGDDQRSLRAGRARGRFTRNFVVQASAADWAATLIAVLRTALFERRDAELVFFQHDEVIVHCRDEVVGEVIRLIDAAARDAARLVFGDTPVRFPMETAAVRCYADAK</sequence>
<dbReference type="PANTHER" id="PTHR10133:SF27">
    <property type="entry name" value="DNA POLYMERASE NU"/>
    <property type="match status" value="1"/>
</dbReference>
<evidence type="ECO:0000313" key="7">
    <source>
        <dbReference type="Proteomes" id="UP000204221"/>
    </source>
</evidence>
<dbReference type="EMBL" id="CP022521">
    <property type="protein sequence ID" value="ASO19849.1"/>
    <property type="molecule type" value="Genomic_DNA"/>
</dbReference>
<evidence type="ECO:0000256" key="1">
    <source>
        <dbReference type="ARBA" id="ARBA00012417"/>
    </source>
</evidence>
<proteinExistence type="predicted"/>
<organism evidence="6 7">
    <name type="scientific">Actinoalloteichus hoggarensis</name>
    <dbReference type="NCBI Taxonomy" id="1470176"/>
    <lineage>
        <taxon>Bacteria</taxon>
        <taxon>Bacillati</taxon>
        <taxon>Actinomycetota</taxon>
        <taxon>Actinomycetes</taxon>
        <taxon>Pseudonocardiales</taxon>
        <taxon>Pseudonocardiaceae</taxon>
        <taxon>Actinoalloteichus</taxon>
    </lineage>
</organism>
<gene>
    <name evidence="6" type="primary">polA2</name>
    <name evidence="6" type="ORF">AHOG_11030</name>
</gene>
<reference evidence="6 7" key="1">
    <citation type="submission" date="2017-07" db="EMBL/GenBank/DDBJ databases">
        <title>Complete genome sequence of Actinoalloteichus hoggarensis DSM 45943, type strain of Actinoalloteichus hoggarensis.</title>
        <authorList>
            <person name="Ruckert C."/>
            <person name="Nouioui I."/>
            <person name="Willmese J."/>
            <person name="van Wezel G."/>
            <person name="Klenk H.-P."/>
            <person name="Kalinowski J."/>
            <person name="Zotchev S.B."/>
        </authorList>
    </citation>
    <scope>NUCLEOTIDE SEQUENCE [LARGE SCALE GENOMIC DNA]</scope>
    <source>
        <strain evidence="6 7">DSM 45943</strain>
    </source>
</reference>
<protein>
    <recommendedName>
        <fullName evidence="1">DNA-directed DNA polymerase</fullName>
        <ecNumber evidence="1">2.7.7.7</ecNumber>
    </recommendedName>
</protein>
<dbReference type="PRINTS" id="PR00868">
    <property type="entry name" value="DNAPOLI"/>
</dbReference>
<keyword evidence="6" id="KW-0548">Nucleotidyltransferase</keyword>
<evidence type="ECO:0000256" key="2">
    <source>
        <dbReference type="ARBA" id="ARBA00022705"/>
    </source>
</evidence>
<evidence type="ECO:0000259" key="5">
    <source>
        <dbReference type="SMART" id="SM00482"/>
    </source>
</evidence>
<dbReference type="GO" id="GO:0003677">
    <property type="term" value="F:DNA binding"/>
    <property type="evidence" value="ECO:0007669"/>
    <property type="project" value="InterPro"/>
</dbReference>
<dbReference type="NCBIfam" id="NF011538">
    <property type="entry name" value="PRK14975.1-1"/>
    <property type="match status" value="1"/>
</dbReference>
<dbReference type="SUPFAM" id="SSF56672">
    <property type="entry name" value="DNA/RNA polymerases"/>
    <property type="match status" value="1"/>
</dbReference>
<dbReference type="PANTHER" id="PTHR10133">
    <property type="entry name" value="DNA POLYMERASE I"/>
    <property type="match status" value="1"/>
</dbReference>
<feature type="region of interest" description="Disordered" evidence="4">
    <location>
        <begin position="433"/>
        <end position="461"/>
    </location>
</feature>
<dbReference type="CDD" id="cd06444">
    <property type="entry name" value="DNA_pol_A"/>
    <property type="match status" value="1"/>
</dbReference>
<keyword evidence="2" id="KW-0235">DNA replication</keyword>
<evidence type="ECO:0000313" key="6">
    <source>
        <dbReference type="EMBL" id="ASO19849.1"/>
    </source>
</evidence>
<dbReference type="SMART" id="SM00482">
    <property type="entry name" value="POLAc"/>
    <property type="match status" value="1"/>
</dbReference>
<dbReference type="Proteomes" id="UP000204221">
    <property type="component" value="Chromosome"/>
</dbReference>
<dbReference type="AlphaFoldDB" id="A0A221W2D1"/>
<dbReference type="InterPro" id="IPR001098">
    <property type="entry name" value="DNA-dir_DNA_pol_A_palm_dom"/>
</dbReference>
<dbReference type="InterPro" id="IPR002298">
    <property type="entry name" value="DNA_polymerase_A"/>
</dbReference>
<feature type="domain" description="DNA-directed DNA polymerase family A palm" evidence="5">
    <location>
        <begin position="319"/>
        <end position="519"/>
    </location>
</feature>
<feature type="compositionally biased region" description="Basic and acidic residues" evidence="4">
    <location>
        <begin position="447"/>
        <end position="460"/>
    </location>
</feature>
<dbReference type="GO" id="GO:0006302">
    <property type="term" value="P:double-strand break repair"/>
    <property type="evidence" value="ECO:0007669"/>
    <property type="project" value="TreeGrafter"/>
</dbReference>
<dbReference type="Gene3D" id="1.10.150.20">
    <property type="entry name" value="5' to 3' exonuclease, C-terminal subdomain"/>
    <property type="match status" value="1"/>
</dbReference>
<dbReference type="GO" id="GO:0003887">
    <property type="term" value="F:DNA-directed DNA polymerase activity"/>
    <property type="evidence" value="ECO:0007669"/>
    <property type="project" value="UniProtKB-EC"/>
</dbReference>
<dbReference type="KEGG" id="ahg:AHOG_11030"/>
<dbReference type="Pfam" id="PF00476">
    <property type="entry name" value="DNA_pol_A"/>
    <property type="match status" value="1"/>
</dbReference>
<dbReference type="GO" id="GO:0006261">
    <property type="term" value="P:DNA-templated DNA replication"/>
    <property type="evidence" value="ECO:0007669"/>
    <property type="project" value="InterPro"/>
</dbReference>
<dbReference type="InterPro" id="IPR043502">
    <property type="entry name" value="DNA/RNA_pol_sf"/>
</dbReference>
<keyword evidence="6" id="KW-0808">Transferase</keyword>
<evidence type="ECO:0000256" key="3">
    <source>
        <dbReference type="ARBA" id="ARBA00049244"/>
    </source>
</evidence>
<comment type="catalytic activity">
    <reaction evidence="3">
        <text>DNA(n) + a 2'-deoxyribonucleoside 5'-triphosphate = DNA(n+1) + diphosphate</text>
        <dbReference type="Rhea" id="RHEA:22508"/>
        <dbReference type="Rhea" id="RHEA-COMP:17339"/>
        <dbReference type="Rhea" id="RHEA-COMP:17340"/>
        <dbReference type="ChEBI" id="CHEBI:33019"/>
        <dbReference type="ChEBI" id="CHEBI:61560"/>
        <dbReference type="ChEBI" id="CHEBI:173112"/>
        <dbReference type="EC" id="2.7.7.7"/>
    </reaction>
</comment>
<name>A0A221W2D1_9PSEU</name>